<keyword evidence="2" id="KW-1185">Reference proteome</keyword>
<comment type="caution">
    <text evidence="1">The sequence shown here is derived from an EMBL/GenBank/DDBJ whole genome shotgun (WGS) entry which is preliminary data.</text>
</comment>
<evidence type="ECO:0000313" key="2">
    <source>
        <dbReference type="Proteomes" id="UP000824540"/>
    </source>
</evidence>
<dbReference type="AlphaFoldDB" id="A0A8T2PLS0"/>
<organism evidence="1 2">
    <name type="scientific">Albula glossodonta</name>
    <name type="common">roundjaw bonefish</name>
    <dbReference type="NCBI Taxonomy" id="121402"/>
    <lineage>
        <taxon>Eukaryota</taxon>
        <taxon>Metazoa</taxon>
        <taxon>Chordata</taxon>
        <taxon>Craniata</taxon>
        <taxon>Vertebrata</taxon>
        <taxon>Euteleostomi</taxon>
        <taxon>Actinopterygii</taxon>
        <taxon>Neopterygii</taxon>
        <taxon>Teleostei</taxon>
        <taxon>Albuliformes</taxon>
        <taxon>Albulidae</taxon>
        <taxon>Albula</taxon>
    </lineage>
</organism>
<proteinExistence type="predicted"/>
<accession>A0A8T2PLS0</accession>
<protein>
    <submittedName>
        <fullName evidence="1">Uncharacterized protein</fullName>
    </submittedName>
</protein>
<gene>
    <name evidence="1" type="ORF">JZ751_024841</name>
</gene>
<evidence type="ECO:0000313" key="1">
    <source>
        <dbReference type="EMBL" id="KAG9350952.1"/>
    </source>
</evidence>
<name>A0A8T2PLS0_9TELE</name>
<dbReference type="EMBL" id="JAFBMS010000007">
    <property type="protein sequence ID" value="KAG9350952.1"/>
    <property type="molecule type" value="Genomic_DNA"/>
</dbReference>
<dbReference type="Proteomes" id="UP000824540">
    <property type="component" value="Unassembled WGS sequence"/>
</dbReference>
<reference evidence="1" key="1">
    <citation type="thesis" date="2021" institute="BYU ScholarsArchive" country="Provo, UT, USA">
        <title>Applications of and Algorithms for Genome Assembly and Genomic Analyses with an Emphasis on Marine Teleosts.</title>
        <authorList>
            <person name="Pickett B.D."/>
        </authorList>
    </citation>
    <scope>NUCLEOTIDE SEQUENCE</scope>
    <source>
        <strain evidence="1">HI-2016</strain>
    </source>
</reference>
<sequence length="142" mass="15444">MTHGDGLADRGRWRNMGHGGRAACVHFNPSTCEQLCQADPRGMALETGQSTACPRTTDLLSFLRCIMHHSITRTAIIKHHRLSGPEGGSQSEICLLFPPPCFRILESSWLIGKKRHSSNLGSRLVSVSGLCSTLEGACFTPL</sequence>